<proteinExistence type="predicted"/>
<dbReference type="GO" id="GO:0005829">
    <property type="term" value="C:cytosol"/>
    <property type="evidence" value="ECO:0007669"/>
    <property type="project" value="TreeGrafter"/>
</dbReference>
<dbReference type="InterPro" id="IPR006054">
    <property type="entry name" value="DnaQ"/>
</dbReference>
<dbReference type="SMART" id="SM00479">
    <property type="entry name" value="EXOIII"/>
    <property type="match status" value="1"/>
</dbReference>
<accession>A0A1T4RY59</accession>
<feature type="domain" description="Exonuclease" evidence="1">
    <location>
        <begin position="33"/>
        <end position="199"/>
    </location>
</feature>
<evidence type="ECO:0000313" key="2">
    <source>
        <dbReference type="EMBL" id="SKA20521.1"/>
    </source>
</evidence>
<name>A0A1T4RY59_9BACT</name>
<dbReference type="PANTHER" id="PTHR30231">
    <property type="entry name" value="DNA POLYMERASE III SUBUNIT EPSILON"/>
    <property type="match status" value="1"/>
</dbReference>
<organism evidence="2 3">
    <name type="scientific">Sediminibacterium ginsengisoli</name>
    <dbReference type="NCBI Taxonomy" id="413434"/>
    <lineage>
        <taxon>Bacteria</taxon>
        <taxon>Pseudomonadati</taxon>
        <taxon>Bacteroidota</taxon>
        <taxon>Chitinophagia</taxon>
        <taxon>Chitinophagales</taxon>
        <taxon>Chitinophagaceae</taxon>
        <taxon>Sediminibacterium</taxon>
    </lineage>
</organism>
<dbReference type="Pfam" id="PF00929">
    <property type="entry name" value="RNase_T"/>
    <property type="match status" value="1"/>
</dbReference>
<dbReference type="Pfam" id="PF20600">
    <property type="entry name" value="ExoX-like_C"/>
    <property type="match status" value="1"/>
</dbReference>
<dbReference type="CDD" id="cd06127">
    <property type="entry name" value="DEDDh"/>
    <property type="match status" value="1"/>
</dbReference>
<gene>
    <name evidence="2" type="ORF">SAMN04488132_1165</name>
</gene>
<dbReference type="STRING" id="413434.SAMN04488132_1165"/>
<evidence type="ECO:0000259" key="1">
    <source>
        <dbReference type="SMART" id="SM00479"/>
    </source>
</evidence>
<dbReference type="GO" id="GO:0003887">
    <property type="term" value="F:DNA-directed DNA polymerase activity"/>
    <property type="evidence" value="ECO:0007669"/>
    <property type="project" value="InterPro"/>
</dbReference>
<dbReference type="InterPro" id="IPR013520">
    <property type="entry name" value="Ribonucl_H"/>
</dbReference>
<sequence length="281" mass="32149">MMGWICLHSQKKSRKLQPKKTSFHPMKLQLTRPIAFIDLETTGVNISTDRIIELAVVKIMPDGSRQVKRKLINPLMPIPAGSSEIHGITDEMVKDAPSFKQVANEVKQFIDNCDLAGYNSNRFDIPMLIEEFLRIGIDFSTDGRRLVDVQKVFHMMEQRTLSAAYKFYCQKNLDGAHSAEADATATWEVLEAQVERYPQIGNTVESIVKFTGEDDIVDFARRFVKDKGVEVFNFGKHKGKPVVQVLKEEPQYYDWMMKGDFAMNTKQKLTEILNRTLLKKG</sequence>
<keyword evidence="3" id="KW-1185">Reference proteome</keyword>
<dbReference type="Proteomes" id="UP000190888">
    <property type="component" value="Unassembled WGS sequence"/>
</dbReference>
<dbReference type="InterPro" id="IPR036397">
    <property type="entry name" value="RNaseH_sf"/>
</dbReference>
<dbReference type="Gene3D" id="3.30.420.10">
    <property type="entry name" value="Ribonuclease H-like superfamily/Ribonuclease H"/>
    <property type="match status" value="1"/>
</dbReference>
<reference evidence="2 3" key="1">
    <citation type="submission" date="2017-02" db="EMBL/GenBank/DDBJ databases">
        <authorList>
            <person name="Peterson S.W."/>
        </authorList>
    </citation>
    <scope>NUCLEOTIDE SEQUENCE [LARGE SCALE GENOMIC DNA]</scope>
    <source>
        <strain evidence="2 3">DSM 22335</strain>
    </source>
</reference>
<dbReference type="EMBL" id="FUWH01000016">
    <property type="protein sequence ID" value="SKA20521.1"/>
    <property type="molecule type" value="Genomic_DNA"/>
</dbReference>
<dbReference type="SUPFAM" id="SSF53098">
    <property type="entry name" value="Ribonuclease H-like"/>
    <property type="match status" value="1"/>
</dbReference>
<dbReference type="InterPro" id="IPR012337">
    <property type="entry name" value="RNaseH-like_sf"/>
</dbReference>
<dbReference type="NCBIfam" id="TIGR00573">
    <property type="entry name" value="dnaq"/>
    <property type="match status" value="1"/>
</dbReference>
<dbReference type="AlphaFoldDB" id="A0A1T4RY59"/>
<dbReference type="GO" id="GO:0008408">
    <property type="term" value="F:3'-5' exonuclease activity"/>
    <property type="evidence" value="ECO:0007669"/>
    <property type="project" value="TreeGrafter"/>
</dbReference>
<evidence type="ECO:0000313" key="3">
    <source>
        <dbReference type="Proteomes" id="UP000190888"/>
    </source>
</evidence>
<dbReference type="GO" id="GO:0003677">
    <property type="term" value="F:DNA binding"/>
    <property type="evidence" value="ECO:0007669"/>
    <property type="project" value="InterPro"/>
</dbReference>
<dbReference type="InterPro" id="IPR046768">
    <property type="entry name" value="ExoX-like_C"/>
</dbReference>
<protein>
    <submittedName>
        <fullName evidence="2">DNA polymerase-3 subunit epsilon</fullName>
    </submittedName>
</protein>
<dbReference type="PANTHER" id="PTHR30231:SF41">
    <property type="entry name" value="DNA POLYMERASE III SUBUNIT EPSILON"/>
    <property type="match status" value="1"/>
</dbReference>
<dbReference type="GO" id="GO:0045004">
    <property type="term" value="P:DNA replication proofreading"/>
    <property type="evidence" value="ECO:0007669"/>
    <property type="project" value="TreeGrafter"/>
</dbReference>